<keyword evidence="5" id="KW-1185">Reference proteome</keyword>
<evidence type="ECO:0000256" key="2">
    <source>
        <dbReference type="ARBA" id="ARBA00022676"/>
    </source>
</evidence>
<keyword evidence="2" id="KW-0328">Glycosyltransferase</keyword>
<organism evidence="4 5">
    <name type="scientific">Georgenia halotolerans</name>
    <dbReference type="NCBI Taxonomy" id="3028317"/>
    <lineage>
        <taxon>Bacteria</taxon>
        <taxon>Bacillati</taxon>
        <taxon>Actinomycetota</taxon>
        <taxon>Actinomycetes</taxon>
        <taxon>Micrococcales</taxon>
        <taxon>Bogoriellaceae</taxon>
        <taxon>Georgenia</taxon>
    </lineage>
</organism>
<sequence>TPSVPATAPAAAPADPQPPATRVVALIPAHNESASIAATIEAVLAQDRLPDEVVVIPNGCIDDTADIARRYPVTVLELPALAHRKAEALNTAWRRHATDADIVVCLDADTVLPPHAVADWATEMATEPWLGGSSSKFTMLAPGLLPRLQKAEFATWTQTALDRGQTHVLAGTGCAIRGEVLRVLAARDDREGPWCYTSATEDFELTYRVRELGYRCHVSPTVRAYTDAMPTVRALWGQRMKWQVGTVQDLLAFGLNKLTWRDWAQQALGLLNAAARALWVAVLTTAALLDVFHVMWVWWCLPAVFVLLDAKRALRIPHRTRADWAVALTFFPTECFQWMRGAWFVASWWHVVRTRLTRSSSTDLWAKQYAAEAA</sequence>
<protein>
    <submittedName>
        <fullName evidence="4">Glycosyltransferase family 2 protein</fullName>
    </submittedName>
</protein>
<comment type="caution">
    <text evidence="4">The sequence shown here is derived from an EMBL/GenBank/DDBJ whole genome shotgun (WGS) entry which is preliminary data.</text>
</comment>
<dbReference type="Proteomes" id="UP001165561">
    <property type="component" value="Unassembled WGS sequence"/>
</dbReference>
<evidence type="ECO:0000256" key="3">
    <source>
        <dbReference type="ARBA" id="ARBA00022679"/>
    </source>
</evidence>
<proteinExistence type="inferred from homology"/>
<comment type="similarity">
    <text evidence="1">Belongs to the glycosyltransferase 2 family.</text>
</comment>
<dbReference type="PANTHER" id="PTHR43630:SF1">
    <property type="entry name" value="POLY-BETA-1,6-N-ACETYL-D-GLUCOSAMINE SYNTHASE"/>
    <property type="match status" value="1"/>
</dbReference>
<evidence type="ECO:0000313" key="5">
    <source>
        <dbReference type="Proteomes" id="UP001165561"/>
    </source>
</evidence>
<accession>A0ABT5TZ66</accession>
<dbReference type="EMBL" id="JARACI010001092">
    <property type="protein sequence ID" value="MDD9207367.1"/>
    <property type="molecule type" value="Genomic_DNA"/>
</dbReference>
<dbReference type="PANTHER" id="PTHR43630">
    <property type="entry name" value="POLY-BETA-1,6-N-ACETYL-D-GLUCOSAMINE SYNTHASE"/>
    <property type="match status" value="1"/>
</dbReference>
<dbReference type="CDD" id="cd06423">
    <property type="entry name" value="CESA_like"/>
    <property type="match status" value="1"/>
</dbReference>
<dbReference type="InterPro" id="IPR029044">
    <property type="entry name" value="Nucleotide-diphossugar_trans"/>
</dbReference>
<evidence type="ECO:0000313" key="4">
    <source>
        <dbReference type="EMBL" id="MDD9207367.1"/>
    </source>
</evidence>
<evidence type="ECO:0000256" key="1">
    <source>
        <dbReference type="ARBA" id="ARBA00006739"/>
    </source>
</evidence>
<dbReference type="Gene3D" id="3.90.550.10">
    <property type="entry name" value="Spore Coat Polysaccharide Biosynthesis Protein SpsA, Chain A"/>
    <property type="match status" value="1"/>
</dbReference>
<reference evidence="4" key="1">
    <citation type="submission" date="2023-02" db="EMBL/GenBank/DDBJ databases">
        <title>Georgenia sp.10Sc9-8, isolated from a soil sample collected from the Taklamakan desert.</title>
        <authorList>
            <person name="Liu S."/>
        </authorList>
    </citation>
    <scope>NUCLEOTIDE SEQUENCE</scope>
    <source>
        <strain evidence="4">10Sc9-8</strain>
    </source>
</reference>
<keyword evidence="3" id="KW-0808">Transferase</keyword>
<name>A0ABT5TZ66_9MICO</name>
<feature type="non-terminal residue" evidence="4">
    <location>
        <position position="1"/>
    </location>
</feature>
<dbReference type="Pfam" id="PF13641">
    <property type="entry name" value="Glyco_tranf_2_3"/>
    <property type="match status" value="1"/>
</dbReference>
<gene>
    <name evidence="4" type="ORF">PU560_12950</name>
</gene>
<dbReference type="SUPFAM" id="SSF53448">
    <property type="entry name" value="Nucleotide-diphospho-sugar transferases"/>
    <property type="match status" value="1"/>
</dbReference>